<evidence type="ECO:0000313" key="1">
    <source>
        <dbReference type="EMBL" id="CAL4171518.1"/>
    </source>
</evidence>
<accession>A0AAV2SA42</accession>
<feature type="non-terminal residue" evidence="1">
    <location>
        <position position="304"/>
    </location>
</feature>
<reference evidence="1 2" key="1">
    <citation type="submission" date="2024-05" db="EMBL/GenBank/DDBJ databases">
        <authorList>
            <person name="Wallberg A."/>
        </authorList>
    </citation>
    <scope>NUCLEOTIDE SEQUENCE [LARGE SCALE GENOMIC DNA]</scope>
</reference>
<name>A0AAV2SA42_MEGNR</name>
<sequence length="304" mass="34714">FLQDLKNDSGDGNSEEEQHFRLKSSLLETKNKIRADVQEITKLSLHAEELRQKVVDIQRRSQIIRLGREEKEREIALCDEWRENYLDGLLKDLSKNDSAKKNVHLIVDSSLQLHLRGDLLDIEKMRMALMSGRLIAPQRIHEQKVCLWERIEETMETWPVQQLLGRLVNETREATRRLLALSQQVNLQRDARELRLKCETDGTFIDEMNPSGVIESVRDLLAQMSATHVRLYFEAHKANKAANSLDRVLEAVNENIASVAKQNYSDESIYGVLMTYIQETIAVAGEQAALAATQNLTASLQVGL</sequence>
<organism evidence="1 2">
    <name type="scientific">Meganyctiphanes norvegica</name>
    <name type="common">Northern krill</name>
    <name type="synonym">Thysanopoda norvegica</name>
    <dbReference type="NCBI Taxonomy" id="48144"/>
    <lineage>
        <taxon>Eukaryota</taxon>
        <taxon>Metazoa</taxon>
        <taxon>Ecdysozoa</taxon>
        <taxon>Arthropoda</taxon>
        <taxon>Crustacea</taxon>
        <taxon>Multicrustacea</taxon>
        <taxon>Malacostraca</taxon>
        <taxon>Eumalacostraca</taxon>
        <taxon>Eucarida</taxon>
        <taxon>Euphausiacea</taxon>
        <taxon>Euphausiidae</taxon>
        <taxon>Meganyctiphanes</taxon>
    </lineage>
</organism>
<protein>
    <submittedName>
        <fullName evidence="1">Uncharacterized protein</fullName>
    </submittedName>
</protein>
<proteinExistence type="predicted"/>
<comment type="caution">
    <text evidence="1">The sequence shown here is derived from an EMBL/GenBank/DDBJ whole genome shotgun (WGS) entry which is preliminary data.</text>
</comment>
<dbReference type="Proteomes" id="UP001497623">
    <property type="component" value="Unassembled WGS sequence"/>
</dbReference>
<feature type="non-terminal residue" evidence="1">
    <location>
        <position position="1"/>
    </location>
</feature>
<gene>
    <name evidence="1" type="ORF">MNOR_LOCUS34137</name>
</gene>
<evidence type="ECO:0000313" key="2">
    <source>
        <dbReference type="Proteomes" id="UP001497623"/>
    </source>
</evidence>
<keyword evidence="2" id="KW-1185">Reference proteome</keyword>
<dbReference type="EMBL" id="CAXKWB010051518">
    <property type="protein sequence ID" value="CAL4171518.1"/>
    <property type="molecule type" value="Genomic_DNA"/>
</dbReference>
<dbReference type="AlphaFoldDB" id="A0AAV2SA42"/>